<evidence type="ECO:0000313" key="15">
    <source>
        <dbReference type="Proteomes" id="UP000183997"/>
    </source>
</evidence>
<dbReference type="InterPro" id="IPR004527">
    <property type="entry name" value="Glu-tRNA-ligase_bac/mito"/>
</dbReference>
<keyword evidence="9 11" id="KW-0030">Aminoacyl-tRNA synthetase</keyword>
<feature type="short sequence motif" description="'HIGH' region" evidence="11">
    <location>
        <begin position="9"/>
        <end position="19"/>
    </location>
</feature>
<dbReference type="EMBL" id="FRAR01000037">
    <property type="protein sequence ID" value="SHK99696.1"/>
    <property type="molecule type" value="Genomic_DNA"/>
</dbReference>
<evidence type="ECO:0000256" key="9">
    <source>
        <dbReference type="ARBA" id="ARBA00023146"/>
    </source>
</evidence>
<feature type="binding site" evidence="11">
    <location>
        <position position="135"/>
    </location>
    <ligand>
        <name>Zn(2+)</name>
        <dbReference type="ChEBI" id="CHEBI:29105"/>
    </ligand>
</feature>
<evidence type="ECO:0000256" key="1">
    <source>
        <dbReference type="ARBA" id="ARBA00004496"/>
    </source>
</evidence>
<dbReference type="Gene3D" id="1.10.10.350">
    <property type="match status" value="1"/>
</dbReference>
<feature type="domain" description="Aminoacyl-tRNA synthetase class I anticodon-binding" evidence="13">
    <location>
        <begin position="333"/>
        <end position="481"/>
    </location>
</feature>
<dbReference type="GO" id="GO:0005829">
    <property type="term" value="C:cytosol"/>
    <property type="evidence" value="ECO:0007669"/>
    <property type="project" value="TreeGrafter"/>
</dbReference>
<dbReference type="InterPro" id="IPR049940">
    <property type="entry name" value="GluQ/Sye"/>
</dbReference>
<dbReference type="OrthoDB" id="9807503at2"/>
<protein>
    <recommendedName>
        <fullName evidence="11">Glutamate--tRNA ligase</fullName>
        <ecNumber evidence="11">6.1.1.17</ecNumber>
    </recommendedName>
    <alternativeName>
        <fullName evidence="11">Glutamyl-tRNA synthetase</fullName>
        <shortName evidence="11">GluRS</shortName>
    </alternativeName>
</protein>
<dbReference type="CDD" id="cd00808">
    <property type="entry name" value="GluRS_core"/>
    <property type="match status" value="1"/>
</dbReference>
<dbReference type="InterPro" id="IPR033910">
    <property type="entry name" value="GluRS_core"/>
</dbReference>
<dbReference type="AlphaFoldDB" id="A0A1M6X180"/>
<keyword evidence="5 11" id="KW-0436">Ligase</keyword>
<dbReference type="GO" id="GO:0006424">
    <property type="term" value="P:glutamyl-tRNA aminoacylation"/>
    <property type="evidence" value="ECO:0007669"/>
    <property type="project" value="UniProtKB-UniRule"/>
</dbReference>
<dbReference type="GO" id="GO:0008270">
    <property type="term" value="F:zinc ion binding"/>
    <property type="evidence" value="ECO:0007669"/>
    <property type="project" value="UniProtKB-UniRule"/>
</dbReference>
<dbReference type="PANTHER" id="PTHR43311:SF2">
    <property type="entry name" value="GLUTAMATE--TRNA LIGASE, MITOCHONDRIAL-RELATED"/>
    <property type="match status" value="1"/>
</dbReference>
<name>A0A1M6X180_9FIRM</name>
<keyword evidence="15" id="KW-1185">Reference proteome</keyword>
<dbReference type="InterPro" id="IPR008925">
    <property type="entry name" value="aa_tRNA-synth_I_cd-bd_sf"/>
</dbReference>
<evidence type="ECO:0000313" key="14">
    <source>
        <dbReference type="EMBL" id="SHK99696.1"/>
    </source>
</evidence>
<evidence type="ECO:0000259" key="13">
    <source>
        <dbReference type="Pfam" id="PF19269"/>
    </source>
</evidence>
<dbReference type="SUPFAM" id="SSF52374">
    <property type="entry name" value="Nucleotidylyl transferase"/>
    <property type="match status" value="1"/>
</dbReference>
<comment type="similarity">
    <text evidence="2 11">Belongs to the class-I aminoacyl-tRNA synthetase family. Glutamate--tRNA ligase type 1 subfamily.</text>
</comment>
<dbReference type="RefSeq" id="WP_072917588.1">
    <property type="nucleotide sequence ID" value="NZ_FRAR01000037.1"/>
</dbReference>
<comment type="function">
    <text evidence="11">Catalyzes the attachment of glutamate to tRNA(Glu) in a two-step reaction: glutamate is first activated by ATP to form Glu-AMP and then transferred to the acceptor end of tRNA(Glu).</text>
</comment>
<keyword evidence="4 11" id="KW-0963">Cytoplasm</keyword>
<evidence type="ECO:0000259" key="12">
    <source>
        <dbReference type="Pfam" id="PF00749"/>
    </source>
</evidence>
<dbReference type="EC" id="6.1.1.17" evidence="11"/>
<feature type="binding site" evidence="11">
    <location>
        <position position="106"/>
    </location>
    <ligand>
        <name>Zn(2+)</name>
        <dbReference type="ChEBI" id="CHEBI:29105"/>
    </ligand>
</feature>
<evidence type="ECO:0000256" key="2">
    <source>
        <dbReference type="ARBA" id="ARBA00007894"/>
    </source>
</evidence>
<dbReference type="Proteomes" id="UP000183997">
    <property type="component" value="Unassembled WGS sequence"/>
</dbReference>
<dbReference type="InterPro" id="IPR020058">
    <property type="entry name" value="Glu/Gln-tRNA-synth_Ib_cat-dom"/>
</dbReference>
<proteinExistence type="inferred from homology"/>
<comment type="subunit">
    <text evidence="3 11">Monomer.</text>
</comment>
<evidence type="ECO:0000256" key="6">
    <source>
        <dbReference type="ARBA" id="ARBA00022741"/>
    </source>
</evidence>
<dbReference type="NCBIfam" id="TIGR00464">
    <property type="entry name" value="gltX_bact"/>
    <property type="match status" value="1"/>
</dbReference>
<feature type="binding site" evidence="11">
    <location>
        <position position="133"/>
    </location>
    <ligand>
        <name>Zn(2+)</name>
        <dbReference type="ChEBI" id="CHEBI:29105"/>
    </ligand>
</feature>
<gene>
    <name evidence="11" type="primary">gltX</name>
    <name evidence="14" type="ORF">SAMN02745123_03856</name>
</gene>
<feature type="binding site" evidence="11">
    <location>
        <position position="108"/>
    </location>
    <ligand>
        <name>Zn(2+)</name>
        <dbReference type="ChEBI" id="CHEBI:29105"/>
    </ligand>
</feature>
<evidence type="ECO:0000256" key="4">
    <source>
        <dbReference type="ARBA" id="ARBA00022490"/>
    </source>
</evidence>
<dbReference type="InterPro" id="IPR000924">
    <property type="entry name" value="Glu/Gln-tRNA-synth"/>
</dbReference>
<reference evidence="15" key="1">
    <citation type="submission" date="2016-11" db="EMBL/GenBank/DDBJ databases">
        <authorList>
            <person name="Varghese N."/>
            <person name="Submissions S."/>
        </authorList>
    </citation>
    <scope>NUCLEOTIDE SEQUENCE [LARGE SCALE GENOMIC DNA]</scope>
    <source>
        <strain evidence="15">DSM 10349</strain>
    </source>
</reference>
<evidence type="ECO:0000256" key="8">
    <source>
        <dbReference type="ARBA" id="ARBA00022917"/>
    </source>
</evidence>
<dbReference type="SUPFAM" id="SSF48163">
    <property type="entry name" value="An anticodon-binding domain of class I aminoacyl-tRNA synthetases"/>
    <property type="match status" value="1"/>
</dbReference>
<dbReference type="FunFam" id="1.10.10.350:FF:000002">
    <property type="entry name" value="Glutamate--tRNA ligase"/>
    <property type="match status" value="1"/>
</dbReference>
<keyword evidence="11" id="KW-0862">Zinc</keyword>
<comment type="catalytic activity">
    <reaction evidence="10 11">
        <text>tRNA(Glu) + L-glutamate + ATP = L-glutamyl-tRNA(Glu) + AMP + diphosphate</text>
        <dbReference type="Rhea" id="RHEA:23540"/>
        <dbReference type="Rhea" id="RHEA-COMP:9663"/>
        <dbReference type="Rhea" id="RHEA-COMP:9680"/>
        <dbReference type="ChEBI" id="CHEBI:29985"/>
        <dbReference type="ChEBI" id="CHEBI:30616"/>
        <dbReference type="ChEBI" id="CHEBI:33019"/>
        <dbReference type="ChEBI" id="CHEBI:78442"/>
        <dbReference type="ChEBI" id="CHEBI:78520"/>
        <dbReference type="ChEBI" id="CHEBI:456215"/>
        <dbReference type="EC" id="6.1.1.17"/>
    </reaction>
</comment>
<dbReference type="GO" id="GO:0005524">
    <property type="term" value="F:ATP binding"/>
    <property type="evidence" value="ECO:0007669"/>
    <property type="project" value="UniProtKB-UniRule"/>
</dbReference>
<evidence type="ECO:0000256" key="5">
    <source>
        <dbReference type="ARBA" id="ARBA00022598"/>
    </source>
</evidence>
<dbReference type="GO" id="GO:0004818">
    <property type="term" value="F:glutamate-tRNA ligase activity"/>
    <property type="evidence" value="ECO:0007669"/>
    <property type="project" value="UniProtKB-UniRule"/>
</dbReference>
<dbReference type="Gene3D" id="3.40.50.620">
    <property type="entry name" value="HUPs"/>
    <property type="match status" value="1"/>
</dbReference>
<evidence type="ECO:0000256" key="11">
    <source>
        <dbReference type="HAMAP-Rule" id="MF_00022"/>
    </source>
</evidence>
<feature type="short sequence motif" description="'KMSKS' region" evidence="11">
    <location>
        <begin position="250"/>
        <end position="254"/>
    </location>
</feature>
<evidence type="ECO:0000256" key="7">
    <source>
        <dbReference type="ARBA" id="ARBA00022840"/>
    </source>
</evidence>
<keyword evidence="11" id="KW-0479">Metal-binding</keyword>
<dbReference type="InterPro" id="IPR045462">
    <property type="entry name" value="aa-tRNA-synth_I_cd-bd"/>
</dbReference>
<comment type="subcellular location">
    <subcellularLocation>
        <location evidence="1 11">Cytoplasm</location>
    </subcellularLocation>
</comment>
<evidence type="ECO:0000256" key="10">
    <source>
        <dbReference type="ARBA" id="ARBA00048351"/>
    </source>
</evidence>
<dbReference type="PANTHER" id="PTHR43311">
    <property type="entry name" value="GLUTAMATE--TRNA LIGASE"/>
    <property type="match status" value="1"/>
</dbReference>
<keyword evidence="6 11" id="KW-0547">Nucleotide-binding</keyword>
<dbReference type="HAMAP" id="MF_00022">
    <property type="entry name" value="Glu_tRNA_synth_type1"/>
    <property type="match status" value="1"/>
</dbReference>
<dbReference type="GO" id="GO:0000049">
    <property type="term" value="F:tRNA binding"/>
    <property type="evidence" value="ECO:0007669"/>
    <property type="project" value="InterPro"/>
</dbReference>
<dbReference type="Pfam" id="PF00749">
    <property type="entry name" value="tRNA-synt_1c"/>
    <property type="match status" value="1"/>
</dbReference>
<dbReference type="STRING" id="1121421.SAMN02745123_03856"/>
<comment type="cofactor">
    <cofactor evidence="11">
        <name>Zn(2+)</name>
        <dbReference type="ChEBI" id="CHEBI:29105"/>
    </cofactor>
    <text evidence="11">Binds 1 zinc ion per subunit.</text>
</comment>
<dbReference type="InterPro" id="IPR020751">
    <property type="entry name" value="aa-tRNA-synth_I_codon-bd_sub2"/>
</dbReference>
<dbReference type="Pfam" id="PF19269">
    <property type="entry name" value="Anticodon_2"/>
    <property type="match status" value="1"/>
</dbReference>
<organism evidence="14 15">
    <name type="scientific">Desulforamulus aeronauticus DSM 10349</name>
    <dbReference type="NCBI Taxonomy" id="1121421"/>
    <lineage>
        <taxon>Bacteria</taxon>
        <taxon>Bacillati</taxon>
        <taxon>Bacillota</taxon>
        <taxon>Clostridia</taxon>
        <taxon>Eubacteriales</taxon>
        <taxon>Peptococcaceae</taxon>
        <taxon>Desulforamulus</taxon>
    </lineage>
</organism>
<sequence length="482" mass="54893">MSVRVRFAPSPTGPLHIGGARSALFNWLYARHHGGQFVVRVEDTDLERSSRESEENILNALRWLGIDWDEGITVGGPNEPYRQTERLELYRGLAKELQERGFAYQCYCSEEELAAEREALMAKGELPRYLGRCRHLCAEEKAKFEAAGKKPVVRFKVPENQIISIHDHVRGQVEFESNGIGDFVIMKSDNIPTYNFAVVVDDHDMNISHVVRAEEHLSNTPRQILIYDALGWKKPEFAHISLILGKDRSKMSKRHGATSIEQYEKLGYLPEALVNFLALLGWSPSGEEEILSLEEITKQFSLDRVAKNPAVFDIDKLNWLNGQYIRNYSVAKLTRLAIPYLKEAGYLEGEVTGEKLIWLEQVVSIARNYISYMQEISQHVDIFFQDQVKVEEEDAKEVLTWEQMPVVMQAAATLFTEVEELTEESVKATIKAIGKQTGLKGKFIFQPLRVGITGRTHGPELHQIIPVIGRERTVARLRAMIQ</sequence>
<keyword evidence="8 11" id="KW-0648">Protein biosynthesis</keyword>
<feature type="binding site" evidence="11">
    <location>
        <position position="253"/>
    </location>
    <ligand>
        <name>ATP</name>
        <dbReference type="ChEBI" id="CHEBI:30616"/>
    </ligand>
</feature>
<evidence type="ECO:0000256" key="3">
    <source>
        <dbReference type="ARBA" id="ARBA00011245"/>
    </source>
</evidence>
<dbReference type="PRINTS" id="PR00987">
    <property type="entry name" value="TRNASYNTHGLU"/>
</dbReference>
<accession>A0A1M6X180</accession>
<dbReference type="InterPro" id="IPR001412">
    <property type="entry name" value="aa-tRNA-synth_I_CS"/>
</dbReference>
<dbReference type="FunFam" id="3.40.50.620:FF:000007">
    <property type="entry name" value="Glutamate--tRNA ligase"/>
    <property type="match status" value="1"/>
</dbReference>
<keyword evidence="7 11" id="KW-0067">ATP-binding</keyword>
<dbReference type="InterPro" id="IPR014729">
    <property type="entry name" value="Rossmann-like_a/b/a_fold"/>
</dbReference>
<feature type="domain" description="Glutamyl/glutaminyl-tRNA synthetase class Ib catalytic" evidence="12">
    <location>
        <begin position="3"/>
        <end position="319"/>
    </location>
</feature>
<dbReference type="PROSITE" id="PS00178">
    <property type="entry name" value="AA_TRNA_LIGASE_I"/>
    <property type="match status" value="1"/>
</dbReference>